<evidence type="ECO:0000313" key="5">
    <source>
        <dbReference type="Proteomes" id="UP000565089"/>
    </source>
</evidence>
<dbReference type="InterPro" id="IPR029058">
    <property type="entry name" value="AB_hydrolase_fold"/>
</dbReference>
<proteinExistence type="inferred from homology"/>
<dbReference type="GeneID" id="95794460"/>
<dbReference type="InterPro" id="IPR020802">
    <property type="entry name" value="TesA-like"/>
</dbReference>
<accession>A0A7W7GG82</accession>
<dbReference type="Gene3D" id="3.40.50.1820">
    <property type="entry name" value="alpha/beta hydrolase"/>
    <property type="match status" value="1"/>
</dbReference>
<reference evidence="4 5" key="1">
    <citation type="submission" date="2020-08" db="EMBL/GenBank/DDBJ databases">
        <title>Sequencing the genomes of 1000 actinobacteria strains.</title>
        <authorList>
            <person name="Klenk H.-P."/>
        </authorList>
    </citation>
    <scope>NUCLEOTIDE SEQUENCE [LARGE SCALE GENOMIC DNA]</scope>
    <source>
        <strain evidence="4 5">DSM 40483</strain>
    </source>
</reference>
<evidence type="ECO:0000256" key="1">
    <source>
        <dbReference type="ARBA" id="ARBA00007169"/>
    </source>
</evidence>
<gene>
    <name evidence="4" type="ORF">BJ965_002473</name>
</gene>
<dbReference type="PANTHER" id="PTHR11487:SF0">
    <property type="entry name" value="S-ACYL FATTY ACID SYNTHASE THIOESTERASE, MEDIUM CHAIN"/>
    <property type="match status" value="1"/>
</dbReference>
<dbReference type="RefSeq" id="WP_030854944.1">
    <property type="nucleotide sequence ID" value="NZ_JACHMS010000001.1"/>
</dbReference>
<protein>
    <submittedName>
        <fullName evidence="4">Surfactin synthase thioesterase subunit</fullName>
    </submittedName>
</protein>
<dbReference type="Proteomes" id="UP000565089">
    <property type="component" value="Unassembled WGS sequence"/>
</dbReference>
<evidence type="ECO:0000313" key="4">
    <source>
        <dbReference type="EMBL" id="MBB4712591.1"/>
    </source>
</evidence>
<dbReference type="GO" id="GO:0016787">
    <property type="term" value="F:hydrolase activity"/>
    <property type="evidence" value="ECO:0007669"/>
    <property type="project" value="UniProtKB-KW"/>
</dbReference>
<dbReference type="InterPro" id="IPR012223">
    <property type="entry name" value="TEII"/>
</dbReference>
<keyword evidence="5" id="KW-1185">Reference proteome</keyword>
<dbReference type="InterPro" id="IPR001031">
    <property type="entry name" value="Thioesterase"/>
</dbReference>
<dbReference type="EMBL" id="JACHMS010000001">
    <property type="protein sequence ID" value="MBB4712591.1"/>
    <property type="molecule type" value="Genomic_DNA"/>
</dbReference>
<organism evidence="4 5">
    <name type="scientific">Streptomyces luteogriseus</name>
    <dbReference type="NCBI Taxonomy" id="68233"/>
    <lineage>
        <taxon>Bacteria</taxon>
        <taxon>Bacillati</taxon>
        <taxon>Actinomycetota</taxon>
        <taxon>Actinomycetes</taxon>
        <taxon>Kitasatosporales</taxon>
        <taxon>Streptomycetaceae</taxon>
        <taxon>Streptomyces</taxon>
    </lineage>
</organism>
<feature type="domain" description="Thioesterase TesA-like" evidence="3">
    <location>
        <begin position="26"/>
        <end position="247"/>
    </location>
</feature>
<dbReference type="PANTHER" id="PTHR11487">
    <property type="entry name" value="THIOESTERASE"/>
    <property type="match status" value="1"/>
</dbReference>
<keyword evidence="2" id="KW-0378">Hydrolase</keyword>
<dbReference type="GO" id="GO:0008610">
    <property type="term" value="P:lipid biosynthetic process"/>
    <property type="evidence" value="ECO:0007669"/>
    <property type="project" value="TreeGrafter"/>
</dbReference>
<evidence type="ECO:0000256" key="2">
    <source>
        <dbReference type="ARBA" id="ARBA00022801"/>
    </source>
</evidence>
<name>A0A7W7GG82_9ACTN</name>
<dbReference type="SUPFAM" id="SSF53474">
    <property type="entry name" value="alpha/beta-Hydrolases"/>
    <property type="match status" value="1"/>
</dbReference>
<dbReference type="Pfam" id="PF00975">
    <property type="entry name" value="Thioesterase"/>
    <property type="match status" value="1"/>
</dbReference>
<comment type="caution">
    <text evidence="4">The sequence shown here is derived from an EMBL/GenBank/DDBJ whole genome shotgun (WGS) entry which is preliminary data.</text>
</comment>
<dbReference type="SMART" id="SM00824">
    <property type="entry name" value="PKS_TE"/>
    <property type="match status" value="1"/>
</dbReference>
<evidence type="ECO:0000259" key="3">
    <source>
        <dbReference type="SMART" id="SM00824"/>
    </source>
</evidence>
<sequence>MSTPHVDENLWVRQFHPAPAAATRLVCFPHAGGSAPYFLPVSKALSPGVDVLAIQYPGRQDRRQEKCVDNIADLADAVTAELLPWTDRPLVLFGHSMGATLAFEVALRLERKDIVPLALFASGRRAPSRYRDERVHQRSDDEIIQELKALSGTSSEVLGNEEILRMAMPAIRGDYTAAETYRHTGGARLSAPIHVHYGTEDPRVSREEAEAWAEHTSGRFDIQSHPGGHFYLNDEGPRVIEAIARVCSAATT</sequence>
<comment type="similarity">
    <text evidence="1">Belongs to the thioesterase family.</text>
</comment>
<dbReference type="AlphaFoldDB" id="A0A7W7GG82"/>